<evidence type="ECO:0000256" key="7">
    <source>
        <dbReference type="ARBA" id="ARBA00022840"/>
    </source>
</evidence>
<dbReference type="GO" id="GO:0005524">
    <property type="term" value="F:ATP binding"/>
    <property type="evidence" value="ECO:0007669"/>
    <property type="project" value="UniProtKB-KW"/>
</dbReference>
<evidence type="ECO:0000256" key="6">
    <source>
        <dbReference type="ARBA" id="ARBA00022777"/>
    </source>
</evidence>
<dbReference type="InterPro" id="IPR027417">
    <property type="entry name" value="P-loop_NTPase"/>
</dbReference>
<feature type="region of interest" description="Disordered" evidence="11">
    <location>
        <begin position="1"/>
        <end position="30"/>
    </location>
</feature>
<dbReference type="PANTHER" id="PTHR43442">
    <property type="entry name" value="GLUCONOKINASE-RELATED"/>
    <property type="match status" value="1"/>
</dbReference>
<organism evidence="12 13">
    <name type="scientific">Planosporangium mesophilum</name>
    <dbReference type="NCBI Taxonomy" id="689768"/>
    <lineage>
        <taxon>Bacteria</taxon>
        <taxon>Bacillati</taxon>
        <taxon>Actinomycetota</taxon>
        <taxon>Actinomycetes</taxon>
        <taxon>Micromonosporales</taxon>
        <taxon>Micromonosporaceae</taxon>
        <taxon>Planosporangium</taxon>
    </lineage>
</organism>
<keyword evidence="4 10" id="KW-0808">Transferase</keyword>
<dbReference type="PANTHER" id="PTHR43442:SF3">
    <property type="entry name" value="GLUCONOKINASE-RELATED"/>
    <property type="match status" value="1"/>
</dbReference>
<dbReference type="Gene3D" id="3.40.50.300">
    <property type="entry name" value="P-loop containing nucleotide triphosphate hydrolases"/>
    <property type="match status" value="1"/>
</dbReference>
<evidence type="ECO:0000256" key="11">
    <source>
        <dbReference type="SAM" id="MobiDB-lite"/>
    </source>
</evidence>
<evidence type="ECO:0000256" key="8">
    <source>
        <dbReference type="ARBA" id="ARBA00023064"/>
    </source>
</evidence>
<evidence type="ECO:0000256" key="4">
    <source>
        <dbReference type="ARBA" id="ARBA00022679"/>
    </source>
</evidence>
<dbReference type="EMBL" id="BOON01000049">
    <property type="protein sequence ID" value="GII25275.1"/>
    <property type="molecule type" value="Genomic_DNA"/>
</dbReference>
<evidence type="ECO:0000256" key="1">
    <source>
        <dbReference type="ARBA" id="ARBA00004761"/>
    </source>
</evidence>
<dbReference type="InterPro" id="IPR006001">
    <property type="entry name" value="Therm_gnt_kin"/>
</dbReference>
<reference evidence="12" key="1">
    <citation type="submission" date="2021-01" db="EMBL/GenBank/DDBJ databases">
        <title>Whole genome shotgun sequence of Planosporangium mesophilum NBRC 109066.</title>
        <authorList>
            <person name="Komaki H."/>
            <person name="Tamura T."/>
        </authorList>
    </citation>
    <scope>NUCLEOTIDE SEQUENCE</scope>
    <source>
        <strain evidence="12">NBRC 109066</strain>
    </source>
</reference>
<keyword evidence="7 10" id="KW-0067">ATP-binding</keyword>
<sequence>MPGMPNTSPGGPNSATGTPTEPGEPENPPVVLVTGVSGSGKTTVGSMLAGRLGWRYAEADDFHPQANIEKMAAGQPLTDADRKPWLEAIGRWIDERRAAHEPGVVTSSGLKRAYRELLREGRPGVRPVFLAGSPDLIKSRMVARHGHFFAPGMLDSQFADLEPPEPDEGVFTVSVDGTPAQVVDQILTGLDLPAEPLDHP</sequence>
<dbReference type="AlphaFoldDB" id="A0A8J3TQ08"/>
<evidence type="ECO:0000313" key="12">
    <source>
        <dbReference type="EMBL" id="GII25275.1"/>
    </source>
</evidence>
<keyword evidence="13" id="KW-1185">Reference proteome</keyword>
<keyword evidence="6 10" id="KW-0418">Kinase</keyword>
<dbReference type="FunFam" id="3.40.50.300:FF:000522">
    <property type="entry name" value="Gluconokinase"/>
    <property type="match status" value="1"/>
</dbReference>
<evidence type="ECO:0000256" key="2">
    <source>
        <dbReference type="ARBA" id="ARBA00008420"/>
    </source>
</evidence>
<proteinExistence type="inferred from homology"/>
<dbReference type="EC" id="2.7.1.12" evidence="3 10"/>
<name>A0A8J3TQ08_9ACTN</name>
<keyword evidence="5 10" id="KW-0547">Nucleotide-binding</keyword>
<dbReference type="GO" id="GO:0019521">
    <property type="term" value="P:D-gluconate metabolic process"/>
    <property type="evidence" value="ECO:0007669"/>
    <property type="project" value="UniProtKB-KW"/>
</dbReference>
<evidence type="ECO:0000256" key="10">
    <source>
        <dbReference type="RuleBase" id="RU363066"/>
    </source>
</evidence>
<dbReference type="Proteomes" id="UP000599074">
    <property type="component" value="Unassembled WGS sequence"/>
</dbReference>
<dbReference type="CDD" id="cd02021">
    <property type="entry name" value="GntK"/>
    <property type="match status" value="1"/>
</dbReference>
<dbReference type="GO" id="GO:0005737">
    <property type="term" value="C:cytoplasm"/>
    <property type="evidence" value="ECO:0007669"/>
    <property type="project" value="TreeGrafter"/>
</dbReference>
<evidence type="ECO:0000256" key="3">
    <source>
        <dbReference type="ARBA" id="ARBA00012054"/>
    </source>
</evidence>
<accession>A0A8J3TQ08</accession>
<keyword evidence="8" id="KW-0311">Gluconate utilization</keyword>
<dbReference type="SUPFAM" id="SSF52540">
    <property type="entry name" value="P-loop containing nucleoside triphosphate hydrolases"/>
    <property type="match status" value="1"/>
</dbReference>
<dbReference type="Pfam" id="PF13671">
    <property type="entry name" value="AAA_33"/>
    <property type="match status" value="1"/>
</dbReference>
<comment type="caution">
    <text evidence="12">The sequence shown here is derived from an EMBL/GenBank/DDBJ whole genome shotgun (WGS) entry which is preliminary data.</text>
</comment>
<protein>
    <recommendedName>
        <fullName evidence="3 10">Gluconokinase</fullName>
        <ecNumber evidence="3 10">2.7.1.12</ecNumber>
    </recommendedName>
</protein>
<evidence type="ECO:0000313" key="13">
    <source>
        <dbReference type="Proteomes" id="UP000599074"/>
    </source>
</evidence>
<evidence type="ECO:0000256" key="9">
    <source>
        <dbReference type="ARBA" id="ARBA00048090"/>
    </source>
</evidence>
<dbReference type="NCBIfam" id="TIGR01313">
    <property type="entry name" value="therm_gnt_kin"/>
    <property type="match status" value="1"/>
</dbReference>
<dbReference type="GO" id="GO:0046316">
    <property type="term" value="F:gluconokinase activity"/>
    <property type="evidence" value="ECO:0007669"/>
    <property type="project" value="UniProtKB-EC"/>
</dbReference>
<comment type="pathway">
    <text evidence="1">Carbohydrate acid metabolism.</text>
</comment>
<comment type="catalytic activity">
    <reaction evidence="9 10">
        <text>D-gluconate + ATP = 6-phospho-D-gluconate + ADP + H(+)</text>
        <dbReference type="Rhea" id="RHEA:19433"/>
        <dbReference type="ChEBI" id="CHEBI:15378"/>
        <dbReference type="ChEBI" id="CHEBI:18391"/>
        <dbReference type="ChEBI" id="CHEBI:30616"/>
        <dbReference type="ChEBI" id="CHEBI:58759"/>
        <dbReference type="ChEBI" id="CHEBI:456216"/>
        <dbReference type="EC" id="2.7.1.12"/>
    </reaction>
</comment>
<gene>
    <name evidence="12" type="ORF">Pme01_48720</name>
</gene>
<comment type="similarity">
    <text evidence="2 10">Belongs to the gluconokinase GntK/GntV family.</text>
</comment>
<evidence type="ECO:0000256" key="5">
    <source>
        <dbReference type="ARBA" id="ARBA00022741"/>
    </source>
</evidence>
<feature type="compositionally biased region" description="Polar residues" evidence="11">
    <location>
        <begin position="1"/>
        <end position="15"/>
    </location>
</feature>